<dbReference type="GO" id="GO:0051730">
    <property type="term" value="F:GTP-dependent polyribonucleotide 5'-hydroxyl-kinase activity"/>
    <property type="evidence" value="ECO:0007669"/>
    <property type="project" value="InterPro"/>
</dbReference>
<feature type="domain" description="tRNA ligase phosphodiesterase" evidence="3">
    <location>
        <begin position="544"/>
        <end position="776"/>
    </location>
</feature>
<dbReference type="GO" id="GO:0008081">
    <property type="term" value="F:phosphoric diester hydrolase activity"/>
    <property type="evidence" value="ECO:0007669"/>
    <property type="project" value="InterPro"/>
</dbReference>
<dbReference type="GO" id="GO:0005634">
    <property type="term" value="C:nucleus"/>
    <property type="evidence" value="ECO:0007669"/>
    <property type="project" value="TreeGrafter"/>
</dbReference>
<protein>
    <recommendedName>
        <fullName evidence="1">tRNA ligase</fullName>
        <ecNumber evidence="1">6.5.1.3</ecNumber>
    </recommendedName>
</protein>
<evidence type="ECO:0000259" key="5">
    <source>
        <dbReference type="Pfam" id="PF09511"/>
    </source>
</evidence>
<evidence type="ECO:0000256" key="2">
    <source>
        <dbReference type="PIRSR" id="PIRSR019634-50"/>
    </source>
</evidence>
<feature type="domain" description="T4 RNA ligase 1-like N-terminal" evidence="5">
    <location>
        <begin position="77"/>
        <end position="300"/>
    </location>
</feature>
<dbReference type="InterPro" id="IPR012387">
    <property type="entry name" value="Trl1_fun"/>
</dbReference>
<comment type="similarity">
    <text evidence="1">Belongs to the TRL1 family.</text>
</comment>
<name>A0A9W8BER2_9FUNG</name>
<dbReference type="InterPro" id="IPR015966">
    <property type="entry name" value="tRNA_lig_kin_fungi"/>
</dbReference>
<dbReference type="InterPro" id="IPR015965">
    <property type="entry name" value="tRNA_lig_PDEase"/>
</dbReference>
<dbReference type="Pfam" id="PF08303">
    <property type="entry name" value="tRNA_lig_kinase"/>
    <property type="match status" value="1"/>
</dbReference>
<evidence type="ECO:0000259" key="4">
    <source>
        <dbReference type="Pfam" id="PF08303"/>
    </source>
</evidence>
<organism evidence="6 7">
    <name type="scientific">Coemansia thaxteri</name>
    <dbReference type="NCBI Taxonomy" id="2663907"/>
    <lineage>
        <taxon>Eukaryota</taxon>
        <taxon>Fungi</taxon>
        <taxon>Fungi incertae sedis</taxon>
        <taxon>Zoopagomycota</taxon>
        <taxon>Kickxellomycotina</taxon>
        <taxon>Kickxellomycetes</taxon>
        <taxon>Kickxellales</taxon>
        <taxon>Kickxellaceae</taxon>
        <taxon>Coemansia</taxon>
    </lineage>
</organism>
<keyword evidence="1 6" id="KW-0436">Ligase</keyword>
<dbReference type="Proteomes" id="UP001150907">
    <property type="component" value="Unassembled WGS sequence"/>
</dbReference>
<evidence type="ECO:0000313" key="7">
    <source>
        <dbReference type="Proteomes" id="UP001150907"/>
    </source>
</evidence>
<comment type="caution">
    <text evidence="6">The sequence shown here is derived from an EMBL/GenBank/DDBJ whole genome shotgun (WGS) entry which is preliminary data.</text>
</comment>
<dbReference type="Gene3D" id="3.40.50.300">
    <property type="entry name" value="P-loop containing nucleotide triphosphate hydrolases"/>
    <property type="match status" value="1"/>
</dbReference>
<dbReference type="EMBL" id="JANBQF010000259">
    <property type="protein sequence ID" value="KAJ2002931.1"/>
    <property type="molecule type" value="Genomic_DNA"/>
</dbReference>
<dbReference type="InterPro" id="IPR027417">
    <property type="entry name" value="P-loop_NTPase"/>
</dbReference>
<dbReference type="PANTHER" id="PTHR32004">
    <property type="entry name" value="TRNA LIGASE"/>
    <property type="match status" value="1"/>
</dbReference>
<sequence length="808" mass="89636">MSEITRSPSHSLSGLLTQKESHEIRKLVATMKQMSETKPASKRIVRTTMHEYEGHNIASWKCTEFLYKKDPCPLPTQARGLFTSGPRSNETIVARGYNKFFNVGEVASTSWPSIEKNTAGPYELTVKENGCLILAAGLDDGKTLLVTSKHSIGVVHAQVGTEWVKRHLGQAGRTLEEFAAFLFENSATAVFELCDDEFEEHILEYTGRSRGLYLHGINRNCAELDTWPSAEVTRVAQEFGFHATKYFTFDSASEGREFADKVRTDHALDGRAIEGFVVRCRTSGGSRPFMFKIKYDEPYLMFREWREATKRILGGSPYRMTYGLTKFYVAWVKQQLKENPREFELYSKQKGIIAARKLFLEHYTQHGGSEAEVYEQLSGQKKTLLVPVATIGCGKTTIAVALSELFGFGHVQNDDIGKKSPRNQFHSQILKQFDDHDFVIADRNNHLSKLRQMLTTSIREELPNCRMVALYWSHEGLSPDKILKKTTARVVQRGEAHQTLTPQRTHKFRSIMNGFVSTLVPVDVEAKDDSLFDDVIELDPMEESAGNLRAVVDALCGMFPEQLKQPSDAEIVKALQSGLDYKPAAAKPEKGKPATGKSTGRKGARMPAYIGFVPIELALNDWLEEVVGALPEASRNACRSLMGTDNCHNGSSHITVAHIAKRKHPHMLAICDGYQEIVDSLPAQEKLVAECVADYVVCNESIMALRVKTISIKGAQNIPSAVIQQPIASTPSSASPAVAADGKVLLASVNSIPHITLAHTANAKAAQSNDLLQRVFGPNNEDCPLECPSGWTVIPVTLSFKAKLQPFY</sequence>
<dbReference type="GO" id="GO:0005524">
    <property type="term" value="F:ATP binding"/>
    <property type="evidence" value="ECO:0007669"/>
    <property type="project" value="UniProtKB-UniRule"/>
</dbReference>
<feature type="active site" description="N6-AMP-lysine intermediate" evidence="2">
    <location>
        <position position="127"/>
    </location>
</feature>
<dbReference type="SUPFAM" id="SSF52540">
    <property type="entry name" value="P-loop containing nucleoside triphosphate hydrolases"/>
    <property type="match status" value="1"/>
</dbReference>
<gene>
    <name evidence="6" type="primary">trl1</name>
    <name evidence="6" type="ORF">H4R26_003348</name>
</gene>
<dbReference type="GO" id="GO:0003972">
    <property type="term" value="F:RNA ligase (ATP) activity"/>
    <property type="evidence" value="ECO:0007669"/>
    <property type="project" value="UniProtKB-UniRule"/>
</dbReference>
<dbReference type="GO" id="GO:0006388">
    <property type="term" value="P:tRNA splicing, via endonucleolytic cleavage and ligation"/>
    <property type="evidence" value="ECO:0007669"/>
    <property type="project" value="UniProtKB-UniRule"/>
</dbReference>
<dbReference type="InterPro" id="IPR019039">
    <property type="entry name" value="T4-Rnl1-like_N"/>
</dbReference>
<feature type="domain" description="tRNA ligase kinase" evidence="4">
    <location>
        <begin position="384"/>
        <end position="540"/>
    </location>
</feature>
<dbReference type="OrthoDB" id="276239at2759"/>
<dbReference type="Pfam" id="PF09511">
    <property type="entry name" value="RNA_lig_T4_1"/>
    <property type="match status" value="1"/>
</dbReference>
<dbReference type="PIRSF" id="PIRSF019634">
    <property type="entry name" value="tRNA_lig_yeast"/>
    <property type="match status" value="1"/>
</dbReference>
<evidence type="ECO:0000259" key="3">
    <source>
        <dbReference type="Pfam" id="PF08302"/>
    </source>
</evidence>
<accession>A0A9W8BER2</accession>
<dbReference type="PANTHER" id="PTHR32004:SF1">
    <property type="entry name" value="TRNA LIGASE"/>
    <property type="match status" value="1"/>
</dbReference>
<keyword evidence="1" id="KW-0819">tRNA processing</keyword>
<evidence type="ECO:0000256" key="1">
    <source>
        <dbReference type="PIRNR" id="PIRNR019634"/>
    </source>
</evidence>
<dbReference type="EC" id="6.5.1.3" evidence="1"/>
<comment type="catalytic activity">
    <reaction evidence="1">
        <text>ATP + (ribonucleotide)n-3'-hydroxyl + 5'-phospho-(ribonucleotide)m = (ribonucleotide)n+m + AMP + diphosphate.</text>
        <dbReference type="EC" id="6.5.1.3"/>
    </reaction>
</comment>
<evidence type="ECO:0000313" key="6">
    <source>
        <dbReference type="EMBL" id="KAJ2002931.1"/>
    </source>
</evidence>
<dbReference type="Pfam" id="PF08302">
    <property type="entry name" value="tRNA_lig_CPD"/>
    <property type="match status" value="1"/>
</dbReference>
<reference evidence="6" key="1">
    <citation type="submission" date="2022-07" db="EMBL/GenBank/DDBJ databases">
        <title>Phylogenomic reconstructions and comparative analyses of Kickxellomycotina fungi.</title>
        <authorList>
            <person name="Reynolds N.K."/>
            <person name="Stajich J.E."/>
            <person name="Barry K."/>
            <person name="Grigoriev I.V."/>
            <person name="Crous P."/>
            <person name="Smith M.E."/>
        </authorList>
    </citation>
    <scope>NUCLEOTIDE SEQUENCE</scope>
    <source>
        <strain evidence="6">IMI 214461</strain>
    </source>
</reference>
<keyword evidence="7" id="KW-1185">Reference proteome</keyword>
<dbReference type="AlphaFoldDB" id="A0A9W8BER2"/>
<proteinExistence type="inferred from homology"/>